<dbReference type="InterPro" id="IPR015963">
    <property type="entry name" value="Uridylate_kinase_bac"/>
</dbReference>
<feature type="binding site" evidence="12">
    <location>
        <position position="169"/>
    </location>
    <ligand>
        <name>ATP</name>
        <dbReference type="ChEBI" id="CHEBI:30616"/>
    </ligand>
</feature>
<keyword evidence="9 12" id="KW-0067">ATP-binding</keyword>
<keyword evidence="5 12" id="KW-0021">Allosteric enzyme</keyword>
<evidence type="ECO:0000256" key="1">
    <source>
        <dbReference type="ARBA" id="ARBA00004496"/>
    </source>
</evidence>
<feature type="domain" description="Aspartate/glutamate/uridylate kinase" evidence="13">
    <location>
        <begin position="7"/>
        <end position="217"/>
    </location>
</feature>
<dbReference type="Gene3D" id="3.40.1160.10">
    <property type="entry name" value="Acetylglutamate kinase-like"/>
    <property type="match status" value="1"/>
</dbReference>
<evidence type="ECO:0000256" key="9">
    <source>
        <dbReference type="ARBA" id="ARBA00022840"/>
    </source>
</evidence>
<dbReference type="CDD" id="cd04254">
    <property type="entry name" value="AAK_UMPK-PyrH-Ec"/>
    <property type="match status" value="1"/>
</dbReference>
<accession>A0ABR8XIQ1</accession>
<sequence>MSVSQYKRVVIKLSGEALAGELGFGFSPDVIKSIAAEIKDVIDLGVEVALVVGGGNIWRGKIGAEMGMERANADYMGMLGTVMNALALQDSLENLGVPTRVQSSIVMTQVAEPYIRRKAVRHLEKSRVVIFAAGTGNPYFSTDTTAALRAAEINADAILMAKNNVDGVYSADPKLDSEAVKYDTLTYLDVIQQGLQVMDSTASTLCMDNDIKLVVFNLSERGNIKRAAMGEKIGTVVRRDA</sequence>
<keyword evidence="7 12" id="KW-0547">Nucleotide-binding</keyword>
<comment type="subcellular location">
    <subcellularLocation>
        <location evidence="1 12">Cytoplasm</location>
    </subcellularLocation>
</comment>
<feature type="binding site" evidence="12">
    <location>
        <begin position="12"/>
        <end position="15"/>
    </location>
    <ligand>
        <name>ATP</name>
        <dbReference type="ChEBI" id="CHEBI:30616"/>
    </ligand>
</feature>
<feature type="binding site" evidence="12">
    <location>
        <position position="59"/>
    </location>
    <ligand>
        <name>ATP</name>
        <dbReference type="ChEBI" id="CHEBI:30616"/>
    </ligand>
</feature>
<dbReference type="RefSeq" id="WP_191698381.1">
    <property type="nucleotide sequence ID" value="NZ_JACSPW010000001.1"/>
</dbReference>
<evidence type="ECO:0000256" key="2">
    <source>
        <dbReference type="ARBA" id="ARBA00004791"/>
    </source>
</evidence>
<dbReference type="GO" id="GO:0033862">
    <property type="term" value="F:UMP kinase activity"/>
    <property type="evidence" value="ECO:0007669"/>
    <property type="project" value="UniProtKB-EC"/>
</dbReference>
<comment type="catalytic activity">
    <reaction evidence="11 12">
        <text>UMP + ATP = UDP + ADP</text>
        <dbReference type="Rhea" id="RHEA:24400"/>
        <dbReference type="ChEBI" id="CHEBI:30616"/>
        <dbReference type="ChEBI" id="CHEBI:57865"/>
        <dbReference type="ChEBI" id="CHEBI:58223"/>
        <dbReference type="ChEBI" id="CHEBI:456216"/>
        <dbReference type="EC" id="2.7.4.22"/>
    </reaction>
</comment>
<keyword evidence="10 12" id="KW-0665">Pyrimidine biosynthesis</keyword>
<keyword evidence="4 12" id="KW-0963">Cytoplasm</keyword>
<proteinExistence type="inferred from homology"/>
<comment type="pathway">
    <text evidence="2 12">Pyrimidine metabolism; CTP biosynthesis via de novo pathway; UDP from UMP (UMPK route): step 1/1.</text>
</comment>
<feature type="binding site" evidence="12">
    <location>
        <begin position="135"/>
        <end position="142"/>
    </location>
    <ligand>
        <name>UMP</name>
        <dbReference type="ChEBI" id="CHEBI:57865"/>
    </ligand>
</feature>
<comment type="subunit">
    <text evidence="12">Homohexamer.</text>
</comment>
<comment type="caution">
    <text evidence="14">The sequence shown here is derived from an EMBL/GenBank/DDBJ whole genome shotgun (WGS) entry which is preliminary data.</text>
</comment>
<feature type="binding site" evidence="12">
    <location>
        <position position="55"/>
    </location>
    <ligand>
        <name>ATP</name>
        <dbReference type="ChEBI" id="CHEBI:30616"/>
    </ligand>
</feature>
<feature type="binding site" evidence="12">
    <location>
        <position position="74"/>
    </location>
    <ligand>
        <name>UMP</name>
        <dbReference type="ChEBI" id="CHEBI:57865"/>
    </ligand>
</feature>
<dbReference type="Proteomes" id="UP000600565">
    <property type="component" value="Unassembled WGS sequence"/>
</dbReference>
<evidence type="ECO:0000256" key="8">
    <source>
        <dbReference type="ARBA" id="ARBA00022777"/>
    </source>
</evidence>
<evidence type="ECO:0000256" key="11">
    <source>
        <dbReference type="ARBA" id="ARBA00047767"/>
    </source>
</evidence>
<evidence type="ECO:0000256" key="4">
    <source>
        <dbReference type="ARBA" id="ARBA00022490"/>
    </source>
</evidence>
<dbReference type="EMBL" id="JACSPW010000001">
    <property type="protein sequence ID" value="MBD8031782.1"/>
    <property type="molecule type" value="Genomic_DNA"/>
</dbReference>
<protein>
    <recommendedName>
        <fullName evidence="12">Uridylate kinase</fullName>
        <shortName evidence="12">UK</shortName>
        <ecNumber evidence="12">2.7.4.22</ecNumber>
    </recommendedName>
    <alternativeName>
        <fullName evidence="12">Uridine monophosphate kinase</fullName>
        <shortName evidence="12">UMP kinase</shortName>
        <shortName evidence="12">UMPK</shortName>
    </alternativeName>
</protein>
<feature type="binding site" evidence="12">
    <location>
        <position position="163"/>
    </location>
    <ligand>
        <name>ATP</name>
        <dbReference type="ChEBI" id="CHEBI:30616"/>
    </ligand>
</feature>
<dbReference type="HAMAP" id="MF_01220_B">
    <property type="entry name" value="PyrH_B"/>
    <property type="match status" value="1"/>
</dbReference>
<dbReference type="InterPro" id="IPR001048">
    <property type="entry name" value="Asp/Glu/Uridylate_kinase"/>
</dbReference>
<dbReference type="PIRSF" id="PIRSF005650">
    <property type="entry name" value="Uridylate_kin"/>
    <property type="match status" value="1"/>
</dbReference>
<dbReference type="EC" id="2.7.4.22" evidence="12"/>
<dbReference type="InterPro" id="IPR011817">
    <property type="entry name" value="Uridylate_kinase"/>
</dbReference>
<evidence type="ECO:0000256" key="12">
    <source>
        <dbReference type="HAMAP-Rule" id="MF_01220"/>
    </source>
</evidence>
<dbReference type="SUPFAM" id="SSF53633">
    <property type="entry name" value="Carbamate kinase-like"/>
    <property type="match status" value="1"/>
</dbReference>
<comment type="caution">
    <text evidence="12">Lacks conserved residue(s) required for the propagation of feature annotation.</text>
</comment>
<dbReference type="NCBIfam" id="TIGR02075">
    <property type="entry name" value="pyrH_bact"/>
    <property type="match status" value="1"/>
</dbReference>
<dbReference type="Pfam" id="PF00696">
    <property type="entry name" value="AA_kinase"/>
    <property type="match status" value="1"/>
</dbReference>
<comment type="function">
    <text evidence="12">Catalyzes the reversible phosphorylation of UMP to UDP.</text>
</comment>
<dbReference type="PANTHER" id="PTHR42833:SF4">
    <property type="entry name" value="URIDYLATE KINASE PUMPKIN, CHLOROPLASTIC"/>
    <property type="match status" value="1"/>
</dbReference>
<dbReference type="InterPro" id="IPR036393">
    <property type="entry name" value="AceGlu_kinase-like_sf"/>
</dbReference>
<evidence type="ECO:0000259" key="13">
    <source>
        <dbReference type="Pfam" id="PF00696"/>
    </source>
</evidence>
<keyword evidence="15" id="KW-1185">Reference proteome</keyword>
<name>A0ABR8XIQ1_9BACL</name>
<evidence type="ECO:0000256" key="7">
    <source>
        <dbReference type="ARBA" id="ARBA00022741"/>
    </source>
</evidence>
<dbReference type="PANTHER" id="PTHR42833">
    <property type="entry name" value="URIDYLATE KINASE"/>
    <property type="match status" value="1"/>
</dbReference>
<comment type="similarity">
    <text evidence="3 12">Belongs to the UMP kinase family.</text>
</comment>
<evidence type="ECO:0000256" key="3">
    <source>
        <dbReference type="ARBA" id="ARBA00007614"/>
    </source>
</evidence>
<feature type="binding site" evidence="12">
    <location>
        <position position="54"/>
    </location>
    <ligand>
        <name>UMP</name>
        <dbReference type="ChEBI" id="CHEBI:57865"/>
    </ligand>
</feature>
<organism evidence="14 15">
    <name type="scientific">Solibacillus merdavium</name>
    <dbReference type="NCBI Taxonomy" id="2762218"/>
    <lineage>
        <taxon>Bacteria</taxon>
        <taxon>Bacillati</taxon>
        <taxon>Bacillota</taxon>
        <taxon>Bacilli</taxon>
        <taxon>Bacillales</taxon>
        <taxon>Caryophanaceae</taxon>
        <taxon>Solibacillus</taxon>
    </lineage>
</organism>
<reference evidence="14 15" key="1">
    <citation type="submission" date="2020-08" db="EMBL/GenBank/DDBJ databases">
        <title>A Genomic Blueprint of the Chicken Gut Microbiome.</title>
        <authorList>
            <person name="Gilroy R."/>
            <person name="Ravi A."/>
            <person name="Getino M."/>
            <person name="Pursley I."/>
            <person name="Horton D.L."/>
            <person name="Alikhan N.-F."/>
            <person name="Baker D."/>
            <person name="Gharbi K."/>
            <person name="Hall N."/>
            <person name="Watson M."/>
            <person name="Adriaenssens E.M."/>
            <person name="Foster-Nyarko E."/>
            <person name="Jarju S."/>
            <person name="Secka A."/>
            <person name="Antonio M."/>
            <person name="Oren A."/>
            <person name="Chaudhuri R."/>
            <person name="La Ragione R.M."/>
            <person name="Hildebrand F."/>
            <person name="Pallen M.J."/>
        </authorList>
    </citation>
    <scope>NUCLEOTIDE SEQUENCE [LARGE SCALE GENOMIC DNA]</scope>
    <source>
        <strain evidence="14 15">Sa1YVA6</strain>
    </source>
</reference>
<evidence type="ECO:0000313" key="15">
    <source>
        <dbReference type="Proteomes" id="UP000600565"/>
    </source>
</evidence>
<keyword evidence="6 12" id="KW-0808">Transferase</keyword>
<feature type="region of interest" description="Involved in allosteric activation by GTP" evidence="12">
    <location>
        <begin position="20"/>
        <end position="25"/>
    </location>
</feature>
<evidence type="ECO:0000256" key="6">
    <source>
        <dbReference type="ARBA" id="ARBA00022679"/>
    </source>
</evidence>
<gene>
    <name evidence="12" type="primary">pyrH</name>
    <name evidence="14" type="ORF">H9632_01795</name>
</gene>
<evidence type="ECO:0000256" key="10">
    <source>
        <dbReference type="ARBA" id="ARBA00022975"/>
    </source>
</evidence>
<evidence type="ECO:0000313" key="14">
    <source>
        <dbReference type="EMBL" id="MBD8031782.1"/>
    </source>
</evidence>
<comment type="activity regulation">
    <text evidence="12">Allosterically activated by GTP. Inhibited by UTP.</text>
</comment>
<feature type="binding site" evidence="12">
    <location>
        <position position="172"/>
    </location>
    <ligand>
        <name>ATP</name>
        <dbReference type="ChEBI" id="CHEBI:30616"/>
    </ligand>
</feature>
<evidence type="ECO:0000256" key="5">
    <source>
        <dbReference type="ARBA" id="ARBA00022533"/>
    </source>
</evidence>
<keyword evidence="8 12" id="KW-0418">Kinase</keyword>